<evidence type="ECO:0000313" key="5">
    <source>
        <dbReference type="EMBL" id="CAB4924474.1"/>
    </source>
</evidence>
<evidence type="ECO:0000313" key="1">
    <source>
        <dbReference type="EMBL" id="CAB4363449.1"/>
    </source>
</evidence>
<dbReference type="AlphaFoldDB" id="A0A6J6Y6W5"/>
<dbReference type="EMBL" id="CAFBOL010000172">
    <property type="protein sequence ID" value="CAB5021223.1"/>
    <property type="molecule type" value="Genomic_DNA"/>
</dbReference>
<dbReference type="EMBL" id="CAFBMT010000005">
    <property type="protein sequence ID" value="CAB4924474.1"/>
    <property type="molecule type" value="Genomic_DNA"/>
</dbReference>
<dbReference type="EMBL" id="CAEZYF010000008">
    <property type="protein sequence ID" value="CAB4723870.1"/>
    <property type="molecule type" value="Genomic_DNA"/>
</dbReference>
<sequence length="173" mass="18666">MAAPAFVPTPVVDTSRAYSSPDVVPASWSPGRPGDFEGFQPQGERLGYQGPDQGFALKIANGFKDRLRLQPGEHASDAIRGCFGVALRRASLFSRAPVVHDLTVAFTIWGFLDANAPADLVQARRELFNGVGHGHHYTEARKIADLVPEATLRMTPAQVSSAFPAGWRDLLGL</sequence>
<dbReference type="EMBL" id="CAFAAV010000012">
    <property type="protein sequence ID" value="CAB4803853.1"/>
    <property type="molecule type" value="Genomic_DNA"/>
</dbReference>
<reference evidence="3" key="1">
    <citation type="submission" date="2020-05" db="EMBL/GenBank/DDBJ databases">
        <authorList>
            <person name="Chiriac C."/>
            <person name="Salcher M."/>
            <person name="Ghai R."/>
            <person name="Kavagutti S V."/>
        </authorList>
    </citation>
    <scope>NUCLEOTIDE SEQUENCE</scope>
</reference>
<proteinExistence type="predicted"/>
<name>A0A6J6Y6W5_9ZZZZ</name>
<evidence type="ECO:0000313" key="2">
    <source>
        <dbReference type="EMBL" id="CAB4723870.1"/>
    </source>
</evidence>
<gene>
    <name evidence="2" type="ORF">UFOPK2656_01607</name>
    <name evidence="3" type="ORF">UFOPK3099_00280</name>
    <name evidence="4" type="ORF">UFOPK3267_02092</name>
    <name evidence="5" type="ORF">UFOPK3651_01071</name>
    <name evidence="6" type="ORF">UFOPK3931_03369</name>
    <name evidence="1" type="ORF">UFOPK4189_01228</name>
</gene>
<dbReference type="EMBL" id="CAFBIY010000131">
    <property type="protein sequence ID" value="CAB4852464.1"/>
    <property type="molecule type" value="Genomic_DNA"/>
</dbReference>
<evidence type="ECO:0000313" key="3">
    <source>
        <dbReference type="EMBL" id="CAB4803853.1"/>
    </source>
</evidence>
<dbReference type="EMBL" id="CAESGF010000005">
    <property type="protein sequence ID" value="CAB4363449.1"/>
    <property type="molecule type" value="Genomic_DNA"/>
</dbReference>
<evidence type="ECO:0000313" key="6">
    <source>
        <dbReference type="EMBL" id="CAB5021223.1"/>
    </source>
</evidence>
<protein>
    <submittedName>
        <fullName evidence="3">Unannotated protein</fullName>
    </submittedName>
</protein>
<accession>A0A6J6Y6W5</accession>
<evidence type="ECO:0000313" key="4">
    <source>
        <dbReference type="EMBL" id="CAB4852464.1"/>
    </source>
</evidence>
<organism evidence="3">
    <name type="scientific">freshwater metagenome</name>
    <dbReference type="NCBI Taxonomy" id="449393"/>
    <lineage>
        <taxon>unclassified sequences</taxon>
        <taxon>metagenomes</taxon>
        <taxon>ecological metagenomes</taxon>
    </lineage>
</organism>